<feature type="transmembrane region" description="Helical" evidence="1">
    <location>
        <begin position="436"/>
        <end position="455"/>
    </location>
</feature>
<name>A0A3G9J0U4_9ACTN</name>
<dbReference type="AlphaFoldDB" id="A0A3G9J0U4"/>
<dbReference type="Gene3D" id="3.40.50.300">
    <property type="entry name" value="P-loop containing nucleotide triphosphate hydrolases"/>
    <property type="match status" value="1"/>
</dbReference>
<dbReference type="GO" id="GO:0005829">
    <property type="term" value="C:cytosol"/>
    <property type="evidence" value="ECO:0007669"/>
    <property type="project" value="TreeGrafter"/>
</dbReference>
<accession>A0A3G9J0U4</accession>
<evidence type="ECO:0000313" key="3">
    <source>
        <dbReference type="EMBL" id="BBH16579.1"/>
    </source>
</evidence>
<dbReference type="InterPro" id="IPR005662">
    <property type="entry name" value="GTPase_Era-like"/>
</dbReference>
<reference evidence="3 4" key="1">
    <citation type="submission" date="2018-11" db="EMBL/GenBank/DDBJ databases">
        <title>Complete genome sequence of Nocardioides baekrokdamisoli strain KCTC 39748.</title>
        <authorList>
            <person name="Kang S.W."/>
            <person name="Lee K.C."/>
            <person name="Kim K.K."/>
            <person name="Kim J.S."/>
            <person name="Kim D.S."/>
            <person name="Ko S.H."/>
            <person name="Yang S.H."/>
            <person name="Shin Y.K."/>
            <person name="Lee J.S."/>
        </authorList>
    </citation>
    <scope>NUCLEOTIDE SEQUENCE [LARGE SCALE GENOMIC DNA]</scope>
    <source>
        <strain evidence="3 4">KCTC 39748</strain>
    </source>
</reference>
<dbReference type="SUPFAM" id="SSF52540">
    <property type="entry name" value="P-loop containing nucleoside triphosphate hydrolases"/>
    <property type="match status" value="1"/>
</dbReference>
<evidence type="ECO:0000256" key="1">
    <source>
        <dbReference type="SAM" id="Phobius"/>
    </source>
</evidence>
<gene>
    <name evidence="3" type="ORF">Back2_08660</name>
</gene>
<dbReference type="GO" id="GO:0005525">
    <property type="term" value="F:GTP binding"/>
    <property type="evidence" value="ECO:0007669"/>
    <property type="project" value="InterPro"/>
</dbReference>
<keyword evidence="1" id="KW-0472">Membrane</keyword>
<feature type="transmembrane region" description="Helical" evidence="1">
    <location>
        <begin position="406"/>
        <end position="424"/>
    </location>
</feature>
<dbReference type="GO" id="GO:0043024">
    <property type="term" value="F:ribosomal small subunit binding"/>
    <property type="evidence" value="ECO:0007669"/>
    <property type="project" value="TreeGrafter"/>
</dbReference>
<keyword evidence="1" id="KW-1133">Transmembrane helix</keyword>
<dbReference type="OrthoDB" id="974105at2"/>
<dbReference type="GO" id="GO:0000028">
    <property type="term" value="P:ribosomal small subunit assembly"/>
    <property type="evidence" value="ECO:0007669"/>
    <property type="project" value="TreeGrafter"/>
</dbReference>
<organism evidence="3 4">
    <name type="scientific">Nocardioides baekrokdamisoli</name>
    <dbReference type="NCBI Taxonomy" id="1804624"/>
    <lineage>
        <taxon>Bacteria</taxon>
        <taxon>Bacillati</taxon>
        <taxon>Actinomycetota</taxon>
        <taxon>Actinomycetes</taxon>
        <taxon>Propionibacteriales</taxon>
        <taxon>Nocardioidaceae</taxon>
        <taxon>Nocardioides</taxon>
    </lineage>
</organism>
<protein>
    <recommendedName>
        <fullName evidence="2">G domain-containing protein</fullName>
    </recommendedName>
</protein>
<evidence type="ECO:0000313" key="4">
    <source>
        <dbReference type="Proteomes" id="UP000271573"/>
    </source>
</evidence>
<dbReference type="KEGG" id="nbe:Back2_08660"/>
<dbReference type="PANTHER" id="PTHR42698:SF1">
    <property type="entry name" value="GTPASE ERA, MITOCHONDRIAL"/>
    <property type="match status" value="1"/>
</dbReference>
<dbReference type="InterPro" id="IPR027417">
    <property type="entry name" value="P-loop_NTPase"/>
</dbReference>
<dbReference type="Proteomes" id="UP000271573">
    <property type="component" value="Chromosome"/>
</dbReference>
<dbReference type="InterPro" id="IPR006073">
    <property type="entry name" value="GTP-bd"/>
</dbReference>
<dbReference type="GO" id="GO:0019843">
    <property type="term" value="F:rRNA binding"/>
    <property type="evidence" value="ECO:0007669"/>
    <property type="project" value="TreeGrafter"/>
</dbReference>
<evidence type="ECO:0000259" key="2">
    <source>
        <dbReference type="Pfam" id="PF01926"/>
    </source>
</evidence>
<dbReference type="RefSeq" id="WP_125567080.1">
    <property type="nucleotide sequence ID" value="NZ_AP019307.1"/>
</dbReference>
<keyword evidence="1" id="KW-0812">Transmembrane</keyword>
<keyword evidence="4" id="KW-1185">Reference proteome</keyword>
<dbReference type="EMBL" id="AP019307">
    <property type="protein sequence ID" value="BBH16579.1"/>
    <property type="molecule type" value="Genomic_DNA"/>
</dbReference>
<proteinExistence type="predicted"/>
<dbReference type="PANTHER" id="PTHR42698">
    <property type="entry name" value="GTPASE ERA"/>
    <property type="match status" value="1"/>
</dbReference>
<dbReference type="Pfam" id="PF01926">
    <property type="entry name" value="MMR_HSR1"/>
    <property type="match status" value="1"/>
</dbReference>
<feature type="domain" description="G" evidence="2">
    <location>
        <begin position="57"/>
        <end position="198"/>
    </location>
</feature>
<sequence length="511" mass="54049">MTFETPLRDSLVDRLEALSAATDAGRGRVPDALIDEAAALTERSLARRKLSSGHTVVAIAGATGSGKSSTFNALTGLELSAVGVRRPTTSWATACVWGAEGASELLNFLGIPDRHQTTRDSMLDTRRESNELDGVVLLDLPDHDSTEVAHHLEVDRLVGHADLTVWVVDPQKYADAAIHDRYLEPFQTHSATMLVVLNHIDEVPEERRESMVADLHRLLVIDGLADVPIFAVSARLGWGIPELRAEIVRRVASKTAAGARSEADLRAITQKLAGKGATSAAVTSESVATLVDGLTAAVGTAGLSESIAAAVSRRTAVATAWPLLAWRRVGRAYSPALQPADRSAVDLALRGFADSVGHDLDKPWRQSIRRVSVDRVDAVGDAIDSALGARGLARGKVPGWARGVQLLQWLLVLALFGGLGWAAYLHWGPKGQSMSVVVPLIAAVGGLVGGVLLALMSLMPTRRAGANAAEQLAAGVRASVAEVAETEVVAPVRGEVAAHTAFHAALRRTRE</sequence>